<dbReference type="InterPro" id="IPR013538">
    <property type="entry name" value="ASHA1/2-like_C"/>
</dbReference>
<comment type="caution">
    <text evidence="3">The sequence shown here is derived from an EMBL/GenBank/DDBJ whole genome shotgun (WGS) entry which is preliminary data.</text>
</comment>
<dbReference type="InterPro" id="IPR023393">
    <property type="entry name" value="START-like_dom_sf"/>
</dbReference>
<dbReference type="SUPFAM" id="SSF55961">
    <property type="entry name" value="Bet v1-like"/>
    <property type="match status" value="1"/>
</dbReference>
<evidence type="ECO:0000259" key="2">
    <source>
        <dbReference type="Pfam" id="PF08327"/>
    </source>
</evidence>
<feature type="domain" description="Activator of Hsp90 ATPase homologue 1/2-like C-terminal" evidence="2">
    <location>
        <begin position="14"/>
        <end position="137"/>
    </location>
</feature>
<gene>
    <name evidence="3" type="ORF">ABID52_001776</name>
</gene>
<organism evidence="3 4">
    <name type="scientific">Fictibacillus halophilus</name>
    <dbReference type="NCBI Taxonomy" id="1610490"/>
    <lineage>
        <taxon>Bacteria</taxon>
        <taxon>Bacillati</taxon>
        <taxon>Bacillota</taxon>
        <taxon>Bacilli</taxon>
        <taxon>Bacillales</taxon>
        <taxon>Fictibacillaceae</taxon>
        <taxon>Fictibacillus</taxon>
    </lineage>
</organism>
<protein>
    <submittedName>
        <fullName evidence="3">Uncharacterized protein YndB with AHSA1/START domain</fullName>
    </submittedName>
</protein>
<dbReference type="CDD" id="cd07814">
    <property type="entry name" value="SRPBCC_CalC_Aha1-like"/>
    <property type="match status" value="1"/>
</dbReference>
<comment type="similarity">
    <text evidence="1">Belongs to the AHA1 family.</text>
</comment>
<dbReference type="Gene3D" id="3.30.530.20">
    <property type="match status" value="1"/>
</dbReference>
<dbReference type="Proteomes" id="UP001549097">
    <property type="component" value="Unassembled WGS sequence"/>
</dbReference>
<reference evidence="3 4" key="1">
    <citation type="submission" date="2024-06" db="EMBL/GenBank/DDBJ databases">
        <title>Genomic Encyclopedia of Type Strains, Phase IV (KMG-IV): sequencing the most valuable type-strain genomes for metagenomic binning, comparative biology and taxonomic classification.</title>
        <authorList>
            <person name="Goeker M."/>
        </authorList>
    </citation>
    <scope>NUCLEOTIDE SEQUENCE [LARGE SCALE GENOMIC DNA]</scope>
    <source>
        <strain evidence="3 4">DSM 100124</strain>
    </source>
</reference>
<dbReference type="EMBL" id="JBEPMP010000001">
    <property type="protein sequence ID" value="MET3728195.1"/>
    <property type="molecule type" value="Genomic_DNA"/>
</dbReference>
<dbReference type="RefSeq" id="WP_354019384.1">
    <property type="nucleotide sequence ID" value="NZ_JBEPMP010000001.1"/>
</dbReference>
<evidence type="ECO:0000256" key="1">
    <source>
        <dbReference type="ARBA" id="ARBA00006817"/>
    </source>
</evidence>
<evidence type="ECO:0000313" key="3">
    <source>
        <dbReference type="EMBL" id="MET3728195.1"/>
    </source>
</evidence>
<accession>A0ABV2LHZ2</accession>
<proteinExistence type="inferred from homology"/>
<name>A0ABV2LHZ2_9BACL</name>
<keyword evidence="4" id="KW-1185">Reference proteome</keyword>
<dbReference type="Pfam" id="PF08327">
    <property type="entry name" value="AHSA1"/>
    <property type="match status" value="1"/>
</dbReference>
<sequence length="139" mass="15678">MSTLPDIKQTATFNAPIQKVWDSVSTSEGMSAWFMPNNFKAEEGHEFHIQSPFGPSPCKVLVIDEPHKLSFAWDTDGWVVTFLLEEKGDQTEFTLIHSGWKEENTIVGKANQKAQDVRDRMNGGWVGIVNERLKKVVEG</sequence>
<evidence type="ECO:0000313" key="4">
    <source>
        <dbReference type="Proteomes" id="UP001549097"/>
    </source>
</evidence>